<feature type="signal peptide" evidence="5">
    <location>
        <begin position="1"/>
        <end position="20"/>
    </location>
</feature>
<keyword evidence="5" id="KW-0732">Signal</keyword>
<evidence type="ECO:0000256" key="3">
    <source>
        <dbReference type="SAM" id="Coils"/>
    </source>
</evidence>
<dbReference type="Gene3D" id="2.40.30.170">
    <property type="match status" value="1"/>
</dbReference>
<keyword evidence="2 3" id="KW-0175">Coiled coil</keyword>
<dbReference type="GO" id="GO:0030313">
    <property type="term" value="C:cell envelope"/>
    <property type="evidence" value="ECO:0007669"/>
    <property type="project" value="UniProtKB-SubCell"/>
</dbReference>
<feature type="coiled-coil region" evidence="3">
    <location>
        <begin position="89"/>
        <end position="139"/>
    </location>
</feature>
<name>A0A1S8MBJ6_9CLOT</name>
<evidence type="ECO:0000313" key="7">
    <source>
        <dbReference type="EMBL" id="URZ09655.1"/>
    </source>
</evidence>
<evidence type="ECO:0000256" key="4">
    <source>
        <dbReference type="SAM" id="MobiDB-lite"/>
    </source>
</evidence>
<dbReference type="Pfam" id="PF25990">
    <property type="entry name" value="Beta-barrel_YknX"/>
    <property type="match status" value="1"/>
</dbReference>
<keyword evidence="8" id="KW-1185">Reference proteome</keyword>
<comment type="subcellular location">
    <subcellularLocation>
        <location evidence="1">Cell envelope</location>
    </subcellularLocation>
</comment>
<evidence type="ECO:0000256" key="2">
    <source>
        <dbReference type="ARBA" id="ARBA00023054"/>
    </source>
</evidence>
<feature type="region of interest" description="Disordered" evidence="4">
    <location>
        <begin position="232"/>
        <end position="279"/>
    </location>
</feature>
<evidence type="ECO:0000256" key="1">
    <source>
        <dbReference type="ARBA" id="ARBA00004196"/>
    </source>
</evidence>
<dbReference type="PANTHER" id="PTHR32347">
    <property type="entry name" value="EFFLUX SYSTEM COMPONENT YKNX-RELATED"/>
    <property type="match status" value="1"/>
</dbReference>
<feature type="compositionally biased region" description="Low complexity" evidence="4">
    <location>
        <begin position="232"/>
        <end position="245"/>
    </location>
</feature>
<feature type="domain" description="YknX-like beta-barrel" evidence="6">
    <location>
        <begin position="185"/>
        <end position="273"/>
    </location>
</feature>
<dbReference type="InterPro" id="IPR058636">
    <property type="entry name" value="Beta-barrel_YknX"/>
</dbReference>
<dbReference type="AlphaFoldDB" id="A0A1S8MBJ6"/>
<protein>
    <recommendedName>
        <fullName evidence="6">YknX-like beta-barrel domain-containing protein</fullName>
    </recommendedName>
</protein>
<evidence type="ECO:0000256" key="5">
    <source>
        <dbReference type="SAM" id="SignalP"/>
    </source>
</evidence>
<organism evidence="7 8">
    <name type="scientific">Clostridium felsineum</name>
    <dbReference type="NCBI Taxonomy" id="36839"/>
    <lineage>
        <taxon>Bacteria</taxon>
        <taxon>Bacillati</taxon>
        <taxon>Bacillota</taxon>
        <taxon>Clostridia</taxon>
        <taxon>Eubacteriales</taxon>
        <taxon>Clostridiaceae</taxon>
        <taxon>Clostridium</taxon>
    </lineage>
</organism>
<dbReference type="STRING" id="84029.CROST_27380"/>
<dbReference type="RefSeq" id="WP_077833235.1">
    <property type="nucleotide sequence ID" value="NZ_CP096983.1"/>
</dbReference>
<reference evidence="7 8" key="1">
    <citation type="submission" date="2022-04" db="EMBL/GenBank/DDBJ databases">
        <title>Genome sequence of C. roseum typestrain.</title>
        <authorList>
            <person name="Poehlein A."/>
            <person name="Schoch T."/>
            <person name="Duerre P."/>
            <person name="Daniel R."/>
        </authorList>
    </citation>
    <scope>NUCLEOTIDE SEQUENCE [LARGE SCALE GENOMIC DNA]</scope>
    <source>
        <strain evidence="7 8">DSM 7320</strain>
    </source>
</reference>
<sequence>MKKNKLVIAAVCVCAASLLSGCGGSSSSSGKVQGKKDSNAIQVTGTVKSKNVESISLGLPENITVGVNNVYVKLGQEVKKNDKVADLDLSDYNSNIDKIQDEIDAEDIKKDKMTDQDQKNMEEKTIDQYNNEITSIKSKLNKSYVSGSSIVCDMDDAVVTSVGYSKGDILNSQQKIVTLEDLKNLQVMAKVPQENINDIKEGQNVTISTQAYSGKSYKGKVTYVGKSVVSSASSSSSLSSNAGSGSDDDDSYIPVEISIDNNDGSILPESSVDLSISRK</sequence>
<evidence type="ECO:0000259" key="6">
    <source>
        <dbReference type="Pfam" id="PF25990"/>
    </source>
</evidence>
<dbReference type="InterPro" id="IPR050465">
    <property type="entry name" value="UPF0194_transport"/>
</dbReference>
<proteinExistence type="predicted"/>
<dbReference type="KEGG" id="crw:CROST_003380"/>
<feature type="chain" id="PRO_5043422234" description="YknX-like beta-barrel domain-containing protein" evidence="5">
    <location>
        <begin position="21"/>
        <end position="279"/>
    </location>
</feature>
<evidence type="ECO:0000313" key="8">
    <source>
        <dbReference type="Proteomes" id="UP000190951"/>
    </source>
</evidence>
<accession>A0A1S8MBJ6</accession>
<dbReference type="Proteomes" id="UP000190951">
    <property type="component" value="Chromosome"/>
</dbReference>
<dbReference type="PROSITE" id="PS51257">
    <property type="entry name" value="PROKAR_LIPOPROTEIN"/>
    <property type="match status" value="1"/>
</dbReference>
<gene>
    <name evidence="7" type="ORF">CROST_003380</name>
</gene>
<dbReference type="EMBL" id="CP096983">
    <property type="protein sequence ID" value="URZ09655.1"/>
    <property type="molecule type" value="Genomic_DNA"/>
</dbReference>